<dbReference type="Proteomes" id="UP001470230">
    <property type="component" value="Unassembled WGS sequence"/>
</dbReference>
<protein>
    <submittedName>
        <fullName evidence="1">Uncharacterized protein</fullName>
    </submittedName>
</protein>
<name>A0ABR2KIM0_9EUKA</name>
<reference evidence="1 2" key="1">
    <citation type="submission" date="2024-04" db="EMBL/GenBank/DDBJ databases">
        <title>Tritrichomonas musculus Genome.</title>
        <authorList>
            <person name="Alves-Ferreira E."/>
            <person name="Grigg M."/>
            <person name="Lorenzi H."/>
            <person name="Galac M."/>
        </authorList>
    </citation>
    <scope>NUCLEOTIDE SEQUENCE [LARGE SCALE GENOMIC DNA]</scope>
    <source>
        <strain evidence="1 2">EAF2021</strain>
    </source>
</reference>
<accession>A0ABR2KIM0</accession>
<keyword evidence="2" id="KW-1185">Reference proteome</keyword>
<gene>
    <name evidence="1" type="ORF">M9Y10_035397</name>
</gene>
<sequence>MELELVETSTDAFVWAQISPSVVKDALETSTGDVMSVKLPDYYGITNKFTQCGNDALIISSITKTNDGEEVNDRLLMVQDDESFKYRISNVTLSVTNCIVEQMRTNIAGFAVKPHVMEQLRQFLQTPIIIPSQTLDRRHFPNAAGANGIDTTTDISLNSATNITVVFPKNSTDATCFDNIMYENV</sequence>
<evidence type="ECO:0000313" key="2">
    <source>
        <dbReference type="Proteomes" id="UP001470230"/>
    </source>
</evidence>
<dbReference type="EMBL" id="JAPFFF010000005">
    <property type="protein sequence ID" value="KAK8890616.1"/>
    <property type="molecule type" value="Genomic_DNA"/>
</dbReference>
<proteinExistence type="predicted"/>
<evidence type="ECO:0000313" key="1">
    <source>
        <dbReference type="EMBL" id="KAK8890616.1"/>
    </source>
</evidence>
<organism evidence="1 2">
    <name type="scientific">Tritrichomonas musculus</name>
    <dbReference type="NCBI Taxonomy" id="1915356"/>
    <lineage>
        <taxon>Eukaryota</taxon>
        <taxon>Metamonada</taxon>
        <taxon>Parabasalia</taxon>
        <taxon>Tritrichomonadida</taxon>
        <taxon>Tritrichomonadidae</taxon>
        <taxon>Tritrichomonas</taxon>
    </lineage>
</organism>
<comment type="caution">
    <text evidence="1">The sequence shown here is derived from an EMBL/GenBank/DDBJ whole genome shotgun (WGS) entry which is preliminary data.</text>
</comment>